<protein>
    <submittedName>
        <fullName evidence="6">Alpha/beta-hydrolase</fullName>
    </submittedName>
</protein>
<proteinExistence type="predicted"/>
<dbReference type="OrthoDB" id="426718at2759"/>
<dbReference type="PROSITE" id="PS51257">
    <property type="entry name" value="PROKAR_LIPOPROTEIN"/>
    <property type="match status" value="1"/>
</dbReference>
<keyword evidence="1 3" id="KW-0732">Signal</keyword>
<feature type="signal peptide" evidence="3">
    <location>
        <begin position="1"/>
        <end position="22"/>
    </location>
</feature>
<feature type="chain" id="PRO_5026270461" evidence="3">
    <location>
        <begin position="23"/>
        <end position="310"/>
    </location>
</feature>
<evidence type="ECO:0000256" key="2">
    <source>
        <dbReference type="ARBA" id="ARBA00022801"/>
    </source>
</evidence>
<dbReference type="Pfam" id="PF01764">
    <property type="entry name" value="Lipase_3"/>
    <property type="match status" value="1"/>
</dbReference>
<dbReference type="PANTHER" id="PTHR46640:SF1">
    <property type="entry name" value="FUNGAL LIPASE-LIKE DOMAIN-CONTAINING PROTEIN-RELATED"/>
    <property type="match status" value="1"/>
</dbReference>
<evidence type="ECO:0000313" key="6">
    <source>
        <dbReference type="EMBL" id="KAF2706170.1"/>
    </source>
</evidence>
<dbReference type="InterPro" id="IPR005592">
    <property type="entry name" value="Mono/diacylglycerol_lipase_N"/>
</dbReference>
<dbReference type="GO" id="GO:0016787">
    <property type="term" value="F:hydrolase activity"/>
    <property type="evidence" value="ECO:0007669"/>
    <property type="project" value="UniProtKB-KW"/>
</dbReference>
<evidence type="ECO:0000259" key="5">
    <source>
        <dbReference type="Pfam" id="PF03893"/>
    </source>
</evidence>
<dbReference type="Gene3D" id="3.40.50.1820">
    <property type="entry name" value="alpha/beta hydrolase"/>
    <property type="match status" value="1"/>
</dbReference>
<feature type="domain" description="Fungal lipase-type" evidence="4">
    <location>
        <begin position="106"/>
        <end position="236"/>
    </location>
</feature>
<dbReference type="GO" id="GO:0016042">
    <property type="term" value="P:lipid catabolic process"/>
    <property type="evidence" value="ECO:0007669"/>
    <property type="project" value="InterPro"/>
</dbReference>
<accession>A0A6G1K0A8</accession>
<dbReference type="SUPFAM" id="SSF53474">
    <property type="entry name" value="alpha/beta-Hydrolases"/>
    <property type="match status" value="1"/>
</dbReference>
<dbReference type="AlphaFoldDB" id="A0A6G1K0A8"/>
<feature type="domain" description="Mono-/di-acylglycerol lipase N-terminal" evidence="5">
    <location>
        <begin position="22"/>
        <end position="78"/>
    </location>
</feature>
<organism evidence="6 7">
    <name type="scientific">Pleomassaria siparia CBS 279.74</name>
    <dbReference type="NCBI Taxonomy" id="1314801"/>
    <lineage>
        <taxon>Eukaryota</taxon>
        <taxon>Fungi</taxon>
        <taxon>Dikarya</taxon>
        <taxon>Ascomycota</taxon>
        <taxon>Pezizomycotina</taxon>
        <taxon>Dothideomycetes</taxon>
        <taxon>Pleosporomycetidae</taxon>
        <taxon>Pleosporales</taxon>
        <taxon>Pleomassariaceae</taxon>
        <taxon>Pleomassaria</taxon>
    </lineage>
</organism>
<dbReference type="InterPro" id="IPR002921">
    <property type="entry name" value="Fungal_lipase-type"/>
</dbReference>
<dbReference type="InterPro" id="IPR051299">
    <property type="entry name" value="AB_hydrolase_lip/est"/>
</dbReference>
<evidence type="ECO:0000256" key="3">
    <source>
        <dbReference type="SAM" id="SignalP"/>
    </source>
</evidence>
<gene>
    <name evidence="6" type="ORF">K504DRAFT_459490</name>
</gene>
<dbReference type="CDD" id="cd00519">
    <property type="entry name" value="Lipase_3"/>
    <property type="match status" value="1"/>
</dbReference>
<evidence type="ECO:0000259" key="4">
    <source>
        <dbReference type="Pfam" id="PF01764"/>
    </source>
</evidence>
<keyword evidence="7" id="KW-1185">Reference proteome</keyword>
<dbReference type="PANTHER" id="PTHR46640">
    <property type="entry name" value="TRIACYLGLYCEROL LIPASE, PUTATIVE (AFU_ORTHOLOGUE AFUA_6G06510)-RELATED"/>
    <property type="match status" value="1"/>
</dbReference>
<evidence type="ECO:0000313" key="7">
    <source>
        <dbReference type="Proteomes" id="UP000799428"/>
    </source>
</evidence>
<dbReference type="EMBL" id="MU005776">
    <property type="protein sequence ID" value="KAF2706170.1"/>
    <property type="molecule type" value="Genomic_DNA"/>
</dbReference>
<keyword evidence="2 6" id="KW-0378">Hydrolase</keyword>
<dbReference type="Pfam" id="PF03893">
    <property type="entry name" value="Lipase3_N"/>
    <property type="match status" value="1"/>
</dbReference>
<sequence>MARYSFTGALLGLLACTQLVVAAPAQVQKREVSDDIFKNLEFFSQYSAAAYCQGNNNSTGTKITCSEKNCNLVEAADTNTITEFQNSIKTDVTGFVAVDKTNSLIVLAFRGSKSLQNWITDFSFLTTETTLCDDCDASSGFWDSWGEAKDNVLAAIKKAQDENPDFKVISTGHSLGGALATIAAGVLRKQGVVTDLYTYGAPKVGKKAFADVLADGKTGENFRVTHLNDPVSRLPPDWLGFKHIEPEYYISSDNTDMPTVDDVALFTDDSAGNAKDPDSDSEAHRMYFGRIGKCEGDDNIKQGELQFDIL</sequence>
<evidence type="ECO:0000256" key="1">
    <source>
        <dbReference type="ARBA" id="ARBA00022729"/>
    </source>
</evidence>
<dbReference type="Proteomes" id="UP000799428">
    <property type="component" value="Unassembled WGS sequence"/>
</dbReference>
<dbReference type="InterPro" id="IPR029058">
    <property type="entry name" value="AB_hydrolase_fold"/>
</dbReference>
<reference evidence="6" key="1">
    <citation type="journal article" date="2020" name="Stud. Mycol.">
        <title>101 Dothideomycetes genomes: a test case for predicting lifestyles and emergence of pathogens.</title>
        <authorList>
            <person name="Haridas S."/>
            <person name="Albert R."/>
            <person name="Binder M."/>
            <person name="Bloem J."/>
            <person name="Labutti K."/>
            <person name="Salamov A."/>
            <person name="Andreopoulos B."/>
            <person name="Baker S."/>
            <person name="Barry K."/>
            <person name="Bills G."/>
            <person name="Bluhm B."/>
            <person name="Cannon C."/>
            <person name="Castanera R."/>
            <person name="Culley D."/>
            <person name="Daum C."/>
            <person name="Ezra D."/>
            <person name="Gonzalez J."/>
            <person name="Henrissat B."/>
            <person name="Kuo A."/>
            <person name="Liang C."/>
            <person name="Lipzen A."/>
            <person name="Lutzoni F."/>
            <person name="Magnuson J."/>
            <person name="Mondo S."/>
            <person name="Nolan M."/>
            <person name="Ohm R."/>
            <person name="Pangilinan J."/>
            <person name="Park H.-J."/>
            <person name="Ramirez L."/>
            <person name="Alfaro M."/>
            <person name="Sun H."/>
            <person name="Tritt A."/>
            <person name="Yoshinaga Y."/>
            <person name="Zwiers L.-H."/>
            <person name="Turgeon B."/>
            <person name="Goodwin S."/>
            <person name="Spatafora J."/>
            <person name="Crous P."/>
            <person name="Grigoriev I."/>
        </authorList>
    </citation>
    <scope>NUCLEOTIDE SEQUENCE</scope>
    <source>
        <strain evidence="6">CBS 279.74</strain>
    </source>
</reference>
<name>A0A6G1K0A8_9PLEO</name>